<sequence length="83" mass="9712">MAFEEIDNAITRKLTNDKKIYIAYDVSGKLCNVEIRYLQNIKLESTSHMNKKKQTAEQEFQNDYLYGIVSTALLMFLSQILSW</sequence>
<accession>A0A397JRB1</accession>
<name>A0A397JRB1_9GLOM</name>
<reference evidence="1 2" key="1">
    <citation type="submission" date="2018-08" db="EMBL/GenBank/DDBJ databases">
        <title>Genome and evolution of the arbuscular mycorrhizal fungus Diversispora epigaea (formerly Glomus versiforme) and its bacterial endosymbionts.</title>
        <authorList>
            <person name="Sun X."/>
            <person name="Fei Z."/>
            <person name="Harrison M."/>
        </authorList>
    </citation>
    <scope>NUCLEOTIDE SEQUENCE [LARGE SCALE GENOMIC DNA]</scope>
    <source>
        <strain evidence="1 2">IT104</strain>
    </source>
</reference>
<keyword evidence="2" id="KW-1185">Reference proteome</keyword>
<dbReference type="AlphaFoldDB" id="A0A397JRB1"/>
<organism evidence="1 2">
    <name type="scientific">Diversispora epigaea</name>
    <dbReference type="NCBI Taxonomy" id="1348612"/>
    <lineage>
        <taxon>Eukaryota</taxon>
        <taxon>Fungi</taxon>
        <taxon>Fungi incertae sedis</taxon>
        <taxon>Mucoromycota</taxon>
        <taxon>Glomeromycotina</taxon>
        <taxon>Glomeromycetes</taxon>
        <taxon>Diversisporales</taxon>
        <taxon>Diversisporaceae</taxon>
        <taxon>Diversispora</taxon>
    </lineage>
</organism>
<dbReference type="EMBL" id="PQFF01000039">
    <property type="protein sequence ID" value="RHZ87030.1"/>
    <property type="molecule type" value="Genomic_DNA"/>
</dbReference>
<comment type="caution">
    <text evidence="1">The sequence shown here is derived from an EMBL/GenBank/DDBJ whole genome shotgun (WGS) entry which is preliminary data.</text>
</comment>
<gene>
    <name evidence="1" type="ORF">Glove_41g69</name>
</gene>
<dbReference type="Proteomes" id="UP000266861">
    <property type="component" value="Unassembled WGS sequence"/>
</dbReference>
<evidence type="ECO:0000313" key="1">
    <source>
        <dbReference type="EMBL" id="RHZ87030.1"/>
    </source>
</evidence>
<protein>
    <submittedName>
        <fullName evidence="1">Uncharacterized protein</fullName>
    </submittedName>
</protein>
<evidence type="ECO:0000313" key="2">
    <source>
        <dbReference type="Proteomes" id="UP000266861"/>
    </source>
</evidence>
<proteinExistence type="predicted"/>